<dbReference type="AlphaFoldDB" id="K2PQ46"/>
<dbReference type="eggNOG" id="COG0179">
    <property type="taxonomic scope" value="Bacteria"/>
</dbReference>
<feature type="domain" description="Fumarylacetoacetase-like C-terminal" evidence="2">
    <location>
        <begin position="2"/>
        <end position="192"/>
    </location>
</feature>
<dbReference type="SUPFAM" id="SSF56529">
    <property type="entry name" value="FAH"/>
    <property type="match status" value="1"/>
</dbReference>
<evidence type="ECO:0000313" key="3">
    <source>
        <dbReference type="EMBL" id="EKF54675.1"/>
    </source>
</evidence>
<dbReference type="Pfam" id="PF01557">
    <property type="entry name" value="FAA_hydrolase"/>
    <property type="match status" value="1"/>
</dbReference>
<organism evidence="3 4">
    <name type="scientific">Galbibacter marinus</name>
    <dbReference type="NCBI Taxonomy" id="555500"/>
    <lineage>
        <taxon>Bacteria</taxon>
        <taxon>Pseudomonadati</taxon>
        <taxon>Bacteroidota</taxon>
        <taxon>Flavobacteriia</taxon>
        <taxon>Flavobacteriales</taxon>
        <taxon>Flavobacteriaceae</taxon>
        <taxon>Galbibacter</taxon>
    </lineage>
</organism>
<dbReference type="InterPro" id="IPR011234">
    <property type="entry name" value="Fumarylacetoacetase-like_C"/>
</dbReference>
<evidence type="ECO:0000259" key="2">
    <source>
        <dbReference type="Pfam" id="PF01557"/>
    </source>
</evidence>
<dbReference type="GO" id="GO:0016853">
    <property type="term" value="F:isomerase activity"/>
    <property type="evidence" value="ECO:0007669"/>
    <property type="project" value="UniProtKB-KW"/>
</dbReference>
<keyword evidence="1" id="KW-0479">Metal-binding</keyword>
<sequence>MKIICVGRNYTEHIAELQNEKPDAPVIFMKPDTALLKNGLDFYLPGFSSEIHHEVELVVKICKVGKHIAQKFAPNYYTQVSLGIDFTARDIQSSLKAKGLPWEQAKAFDNSAFVGRWLAKESLGDLNDVHFSLSKNNEQVQCGHSAKMLWKIDELISYVSKYFTLKTGDLIFTGTPAGVSQVHSGDHLQGHINEQEIFNLSIK</sequence>
<keyword evidence="3" id="KW-0413">Isomerase</keyword>
<proteinExistence type="predicted"/>
<dbReference type="InterPro" id="IPR036663">
    <property type="entry name" value="Fumarylacetoacetase_C_sf"/>
</dbReference>
<evidence type="ECO:0000256" key="1">
    <source>
        <dbReference type="ARBA" id="ARBA00022723"/>
    </source>
</evidence>
<reference evidence="3 4" key="1">
    <citation type="journal article" date="2012" name="J. Bacteriol.">
        <title>Genome Sequence of Galbibacter marinum Type Strain ck-I2-15.</title>
        <authorList>
            <person name="Lai Q."/>
            <person name="Li C."/>
            <person name="Shao Z."/>
        </authorList>
    </citation>
    <scope>NUCLEOTIDE SEQUENCE [LARGE SCALE GENOMIC DNA]</scope>
    <source>
        <strain evidence="4">ck-I2-15</strain>
    </source>
</reference>
<evidence type="ECO:0000313" key="4">
    <source>
        <dbReference type="Proteomes" id="UP000007364"/>
    </source>
</evidence>
<gene>
    <name evidence="3" type="ORF">I215_11409</name>
</gene>
<dbReference type="Proteomes" id="UP000007364">
    <property type="component" value="Unassembled WGS sequence"/>
</dbReference>
<comment type="caution">
    <text evidence="3">The sequence shown here is derived from an EMBL/GenBank/DDBJ whole genome shotgun (WGS) entry which is preliminary data.</text>
</comment>
<dbReference type="GO" id="GO:0046872">
    <property type="term" value="F:metal ion binding"/>
    <property type="evidence" value="ECO:0007669"/>
    <property type="project" value="UniProtKB-KW"/>
</dbReference>
<dbReference type="STRING" id="555500.I215_11409"/>
<dbReference type="PANTHER" id="PTHR11820">
    <property type="entry name" value="ACYLPYRUVASE"/>
    <property type="match status" value="1"/>
</dbReference>
<dbReference type="OrthoDB" id="9805307at2"/>
<dbReference type="EMBL" id="AMSG01000017">
    <property type="protein sequence ID" value="EKF54675.1"/>
    <property type="molecule type" value="Genomic_DNA"/>
</dbReference>
<name>K2PQ46_9FLAO</name>
<dbReference type="Gene3D" id="3.90.850.10">
    <property type="entry name" value="Fumarylacetoacetase-like, C-terminal domain"/>
    <property type="match status" value="1"/>
</dbReference>
<keyword evidence="4" id="KW-1185">Reference proteome</keyword>
<dbReference type="PATRIC" id="fig|555500.3.peg.2352"/>
<protein>
    <submittedName>
        <fullName evidence="3">2-hydroxyhepta-2,4-diene-1,7-dioate isomerase</fullName>
    </submittedName>
</protein>
<dbReference type="GO" id="GO:0018773">
    <property type="term" value="F:acetylpyruvate hydrolase activity"/>
    <property type="evidence" value="ECO:0007669"/>
    <property type="project" value="TreeGrafter"/>
</dbReference>
<dbReference type="PANTHER" id="PTHR11820:SF7">
    <property type="entry name" value="ACYLPYRUVASE FAHD1, MITOCHONDRIAL"/>
    <property type="match status" value="1"/>
</dbReference>
<dbReference type="RefSeq" id="WP_008992121.1">
    <property type="nucleotide sequence ID" value="NZ_AMSG01000017.1"/>
</dbReference>
<accession>K2PQ46</accession>